<feature type="domain" description="Ion transport" evidence="13">
    <location>
        <begin position="31"/>
        <end position="243"/>
    </location>
</feature>
<evidence type="ECO:0000256" key="7">
    <source>
        <dbReference type="ARBA" id="ARBA00022958"/>
    </source>
</evidence>
<organism evidence="14 15">
    <name type="scientific">Prosthecobacter algae</name>
    <dbReference type="NCBI Taxonomy" id="1144682"/>
    <lineage>
        <taxon>Bacteria</taxon>
        <taxon>Pseudomonadati</taxon>
        <taxon>Verrucomicrobiota</taxon>
        <taxon>Verrucomicrobiia</taxon>
        <taxon>Verrucomicrobiales</taxon>
        <taxon>Verrucomicrobiaceae</taxon>
        <taxon>Prosthecobacter</taxon>
    </lineage>
</organism>
<dbReference type="Proteomes" id="UP001499852">
    <property type="component" value="Unassembled WGS sequence"/>
</dbReference>
<keyword evidence="3" id="KW-0633">Potassium transport</keyword>
<sequence length="283" mass="31708">MDRMSAAPPDPSPKRERLWRIIFLSDTPVGRAFDVVLLWLIALSVVTIILESVDEIRLPHANLFWTLEWIFTVLFTTEYLARLWSVRRPLRYALSFFGLLDLISILPAYLELLIPGTHYLMALRVLRLMRMFRVLKMAEYLGEASILLAALRASRRKITLFLTTVIGIVLVEGTVVYVLEHEANPDFANIPQAIYWAIVTITTVGYGDVAPITVPGKMMASIIMLTGFAIIAVPTGIVTSELGRAMGKPLAPRRCCNECGWEDHDPLALHCQHCGTKLSSSAE</sequence>
<evidence type="ECO:0000256" key="4">
    <source>
        <dbReference type="ARBA" id="ARBA00022692"/>
    </source>
</evidence>
<evidence type="ECO:0000313" key="15">
    <source>
        <dbReference type="Proteomes" id="UP001499852"/>
    </source>
</evidence>
<dbReference type="InterPro" id="IPR027359">
    <property type="entry name" value="Volt_channel_dom_sf"/>
</dbReference>
<evidence type="ECO:0000256" key="5">
    <source>
        <dbReference type="ARBA" id="ARBA00022826"/>
    </source>
</evidence>
<evidence type="ECO:0000256" key="11">
    <source>
        <dbReference type="ARBA" id="ARBA00023303"/>
    </source>
</evidence>
<evidence type="ECO:0000256" key="12">
    <source>
        <dbReference type="SAM" id="Phobius"/>
    </source>
</evidence>
<keyword evidence="15" id="KW-1185">Reference proteome</keyword>
<feature type="transmembrane region" description="Helical" evidence="12">
    <location>
        <begin position="21"/>
        <end position="50"/>
    </location>
</feature>
<keyword evidence="2" id="KW-0813">Transport</keyword>
<evidence type="ECO:0000313" key="14">
    <source>
        <dbReference type="EMBL" id="GAA5141516.1"/>
    </source>
</evidence>
<evidence type="ECO:0000256" key="1">
    <source>
        <dbReference type="ARBA" id="ARBA00004141"/>
    </source>
</evidence>
<dbReference type="Gene3D" id="1.10.287.70">
    <property type="match status" value="1"/>
</dbReference>
<keyword evidence="6" id="KW-0851">Voltage-gated channel</keyword>
<name>A0ABP9P7D8_9BACT</name>
<dbReference type="PANTHER" id="PTHR11537:SF254">
    <property type="entry name" value="POTASSIUM VOLTAGE-GATED CHANNEL PROTEIN SHAB"/>
    <property type="match status" value="1"/>
</dbReference>
<protein>
    <submittedName>
        <fullName evidence="14">Ion transporter</fullName>
    </submittedName>
</protein>
<comment type="caution">
    <text evidence="14">The sequence shown here is derived from an EMBL/GenBank/DDBJ whole genome shotgun (WGS) entry which is preliminary data.</text>
</comment>
<keyword evidence="7" id="KW-0630">Potassium</keyword>
<keyword evidence="4 12" id="KW-0812">Transmembrane</keyword>
<dbReference type="EMBL" id="BAABIA010000005">
    <property type="protein sequence ID" value="GAA5141516.1"/>
    <property type="molecule type" value="Genomic_DNA"/>
</dbReference>
<dbReference type="PANTHER" id="PTHR11537">
    <property type="entry name" value="VOLTAGE-GATED POTASSIUM CHANNEL"/>
    <property type="match status" value="1"/>
</dbReference>
<feature type="transmembrane region" description="Helical" evidence="12">
    <location>
        <begin position="130"/>
        <end position="151"/>
    </location>
</feature>
<evidence type="ECO:0000256" key="10">
    <source>
        <dbReference type="ARBA" id="ARBA00023136"/>
    </source>
</evidence>
<evidence type="ECO:0000256" key="3">
    <source>
        <dbReference type="ARBA" id="ARBA00022538"/>
    </source>
</evidence>
<dbReference type="Gene3D" id="1.20.120.350">
    <property type="entry name" value="Voltage-gated potassium channels. Chain C"/>
    <property type="match status" value="1"/>
</dbReference>
<keyword evidence="10 12" id="KW-0472">Membrane</keyword>
<feature type="transmembrane region" description="Helical" evidence="12">
    <location>
        <begin position="92"/>
        <end position="110"/>
    </location>
</feature>
<proteinExistence type="predicted"/>
<keyword evidence="9" id="KW-0406">Ion transport</keyword>
<reference evidence="15" key="1">
    <citation type="journal article" date="2019" name="Int. J. Syst. Evol. Microbiol.">
        <title>The Global Catalogue of Microorganisms (GCM) 10K type strain sequencing project: providing services to taxonomists for standard genome sequencing and annotation.</title>
        <authorList>
            <consortium name="The Broad Institute Genomics Platform"/>
            <consortium name="The Broad Institute Genome Sequencing Center for Infectious Disease"/>
            <person name="Wu L."/>
            <person name="Ma J."/>
        </authorList>
    </citation>
    <scope>NUCLEOTIDE SEQUENCE [LARGE SCALE GENOMIC DNA]</scope>
    <source>
        <strain evidence="15">JCM 18053</strain>
    </source>
</reference>
<feature type="transmembrane region" description="Helical" evidence="12">
    <location>
        <begin position="158"/>
        <end position="179"/>
    </location>
</feature>
<dbReference type="SUPFAM" id="SSF81324">
    <property type="entry name" value="Voltage-gated potassium channels"/>
    <property type="match status" value="1"/>
</dbReference>
<evidence type="ECO:0000256" key="9">
    <source>
        <dbReference type="ARBA" id="ARBA00023065"/>
    </source>
</evidence>
<evidence type="ECO:0000256" key="6">
    <source>
        <dbReference type="ARBA" id="ARBA00022882"/>
    </source>
</evidence>
<evidence type="ECO:0000259" key="13">
    <source>
        <dbReference type="Pfam" id="PF00520"/>
    </source>
</evidence>
<dbReference type="Pfam" id="PF00520">
    <property type="entry name" value="Ion_trans"/>
    <property type="match status" value="1"/>
</dbReference>
<dbReference type="InterPro" id="IPR005821">
    <property type="entry name" value="Ion_trans_dom"/>
</dbReference>
<dbReference type="PRINTS" id="PR00169">
    <property type="entry name" value="KCHANNEL"/>
</dbReference>
<feature type="transmembrane region" description="Helical" evidence="12">
    <location>
        <begin position="62"/>
        <end position="80"/>
    </location>
</feature>
<keyword evidence="11" id="KW-0407">Ion channel</keyword>
<accession>A0ABP9P7D8</accession>
<feature type="transmembrane region" description="Helical" evidence="12">
    <location>
        <begin position="218"/>
        <end position="238"/>
    </location>
</feature>
<gene>
    <name evidence="14" type="ORF">GCM10023213_25760</name>
</gene>
<keyword evidence="5" id="KW-0631">Potassium channel</keyword>
<comment type="subcellular location">
    <subcellularLocation>
        <location evidence="1">Membrane</location>
        <topology evidence="1">Multi-pass membrane protein</topology>
    </subcellularLocation>
</comment>
<keyword evidence="8 12" id="KW-1133">Transmembrane helix</keyword>
<evidence type="ECO:0000256" key="8">
    <source>
        <dbReference type="ARBA" id="ARBA00022989"/>
    </source>
</evidence>
<evidence type="ECO:0000256" key="2">
    <source>
        <dbReference type="ARBA" id="ARBA00022448"/>
    </source>
</evidence>
<dbReference type="InterPro" id="IPR028325">
    <property type="entry name" value="VG_K_chnl"/>
</dbReference>